<protein>
    <recommendedName>
        <fullName evidence="3">Lipoprotein</fullName>
    </recommendedName>
</protein>
<accession>A0A250JWT6</accession>
<proteinExistence type="predicted"/>
<dbReference type="KEGG" id="mmas:MYMAC_003429"/>
<gene>
    <name evidence="1" type="ORF">MYMAC_003429</name>
</gene>
<dbReference type="Proteomes" id="UP000217343">
    <property type="component" value="Chromosome"/>
</dbReference>
<evidence type="ECO:0000313" key="1">
    <source>
        <dbReference type="EMBL" id="ATB47811.1"/>
    </source>
</evidence>
<evidence type="ECO:0000313" key="2">
    <source>
        <dbReference type="Proteomes" id="UP000217343"/>
    </source>
</evidence>
<organism evidence="1 2">
    <name type="scientific">Corallococcus macrosporus DSM 14697</name>
    <dbReference type="NCBI Taxonomy" id="1189310"/>
    <lineage>
        <taxon>Bacteria</taxon>
        <taxon>Pseudomonadati</taxon>
        <taxon>Myxococcota</taxon>
        <taxon>Myxococcia</taxon>
        <taxon>Myxococcales</taxon>
        <taxon>Cystobacterineae</taxon>
        <taxon>Myxococcaceae</taxon>
        <taxon>Corallococcus</taxon>
    </lineage>
</organism>
<keyword evidence="2" id="KW-1185">Reference proteome</keyword>
<dbReference type="EMBL" id="CP022203">
    <property type="protein sequence ID" value="ATB47811.1"/>
    <property type="molecule type" value="Genomic_DNA"/>
</dbReference>
<name>A0A250JWT6_9BACT</name>
<sequence length="98" mass="9924">MKAAWRVVLAVVVGSVVGCGVGAVDAEGAPDEALATSEAALAVCGDGVCELGERLSCPLDCPRGEFCGNGACCPGETARSCPQDCTQGDPGRYCYRSH</sequence>
<dbReference type="PROSITE" id="PS51257">
    <property type="entry name" value="PROKAR_LIPOPROTEIN"/>
    <property type="match status" value="1"/>
</dbReference>
<evidence type="ECO:0008006" key="3">
    <source>
        <dbReference type="Google" id="ProtNLM"/>
    </source>
</evidence>
<reference evidence="1 2" key="1">
    <citation type="submission" date="2017-06" db="EMBL/GenBank/DDBJ databases">
        <title>Sequencing and comparative analysis of myxobacterial genomes.</title>
        <authorList>
            <person name="Rupp O."/>
            <person name="Goesmann A."/>
            <person name="Sogaard-Andersen L."/>
        </authorList>
    </citation>
    <scope>NUCLEOTIDE SEQUENCE [LARGE SCALE GENOMIC DNA]</scope>
    <source>
        <strain evidence="1 2">DSM 14697</strain>
    </source>
</reference>
<dbReference type="AlphaFoldDB" id="A0A250JWT6"/>
<dbReference type="RefSeq" id="WP_239989580.1">
    <property type="nucleotide sequence ID" value="NZ_CP022203.1"/>
</dbReference>